<evidence type="ECO:0000256" key="1">
    <source>
        <dbReference type="SAM" id="MobiDB-lite"/>
    </source>
</evidence>
<organism evidence="3 4">
    <name type="scientific">Caulobacter flavus</name>
    <dbReference type="NCBI Taxonomy" id="1679497"/>
    <lineage>
        <taxon>Bacteria</taxon>
        <taxon>Pseudomonadati</taxon>
        <taxon>Pseudomonadota</taxon>
        <taxon>Alphaproteobacteria</taxon>
        <taxon>Caulobacterales</taxon>
        <taxon>Caulobacteraceae</taxon>
        <taxon>Caulobacter</taxon>
    </lineage>
</organism>
<evidence type="ECO:0008006" key="6">
    <source>
        <dbReference type="Google" id="ProtNLM"/>
    </source>
</evidence>
<feature type="region of interest" description="Disordered" evidence="1">
    <location>
        <begin position="227"/>
        <end position="256"/>
    </location>
</feature>
<evidence type="ECO:0000313" key="3">
    <source>
        <dbReference type="EMBL" id="PLR19220.1"/>
    </source>
</evidence>
<evidence type="ECO:0000313" key="5">
    <source>
        <dbReference type="Proteomes" id="UP000281192"/>
    </source>
</evidence>
<gene>
    <name evidence="2" type="ORF">C1707_01930</name>
    <name evidence="3" type="ORF">CFHF_04240</name>
</gene>
<dbReference type="Proteomes" id="UP000281192">
    <property type="component" value="Chromosome"/>
</dbReference>
<proteinExistence type="predicted"/>
<sequence length="256" mass="28638">MAYSEHLKDLKAVWGDSCHAMWAELLCIAMAESHVVSNYKDIPASKSIDEMFYAPELRGRINALTRDTFLERTPSYRHAVVTNRIVILSASFEAYFSSFLDAYIQSRAKLFDAAIGSRTPAGDKLYGEVRKVRGLVQRIQAFSEHTGSGIKKIEPYLSYLGDVYTLRNVLAHRAGLVDDHASRELVNVRIASGEKVILSPAVLIDLAAPVMSIADLLDRKIVSEYDPSTGRHRPEHIAETGRRRPPKIRPSRKAKS</sequence>
<dbReference type="Proteomes" id="UP000234483">
    <property type="component" value="Unassembled WGS sequence"/>
</dbReference>
<reference evidence="2 5" key="2">
    <citation type="submission" date="2018-01" db="EMBL/GenBank/DDBJ databases">
        <title>Complete genome sequence of Caulobacter flavus RHGG3.</title>
        <authorList>
            <person name="Yang E."/>
        </authorList>
    </citation>
    <scope>NUCLEOTIDE SEQUENCE [LARGE SCALE GENOMIC DNA]</scope>
    <source>
        <strain evidence="2 5">RHGG3</strain>
    </source>
</reference>
<evidence type="ECO:0000313" key="4">
    <source>
        <dbReference type="Proteomes" id="UP000234483"/>
    </source>
</evidence>
<accession>A0A2N5CZI7</accession>
<protein>
    <recommendedName>
        <fullName evidence="6">RiboL-PSP-HEPN domain-containing protein</fullName>
    </recommendedName>
</protein>
<dbReference type="AlphaFoldDB" id="A0A2N5CZI7"/>
<reference evidence="3 4" key="1">
    <citation type="submission" date="2017-12" db="EMBL/GenBank/DDBJ databases">
        <title>The genome sequence of Caulobacter flavus CGMCC1 15093.</title>
        <authorList>
            <person name="Gao J."/>
            <person name="Mao X."/>
            <person name="Sun J."/>
        </authorList>
    </citation>
    <scope>NUCLEOTIDE SEQUENCE [LARGE SCALE GENOMIC DNA]</scope>
    <source>
        <strain evidence="3 4">CGMCC1 15093</strain>
    </source>
</reference>
<dbReference type="KEGG" id="cfh:C1707_01930"/>
<dbReference type="EMBL" id="CP026100">
    <property type="protein sequence ID" value="AYV45100.1"/>
    <property type="molecule type" value="Genomic_DNA"/>
</dbReference>
<name>A0A2N5CZI7_9CAUL</name>
<evidence type="ECO:0000313" key="2">
    <source>
        <dbReference type="EMBL" id="AYV45100.1"/>
    </source>
</evidence>
<dbReference type="EMBL" id="PJRQ01000008">
    <property type="protein sequence ID" value="PLR19220.1"/>
    <property type="molecule type" value="Genomic_DNA"/>
</dbReference>
<keyword evidence="5" id="KW-1185">Reference proteome</keyword>
<dbReference type="RefSeq" id="WP_101711778.1">
    <property type="nucleotide sequence ID" value="NZ_CP026100.1"/>
</dbReference>
<dbReference type="OrthoDB" id="8479690at2"/>
<feature type="compositionally biased region" description="Basic residues" evidence="1">
    <location>
        <begin position="243"/>
        <end position="256"/>
    </location>
</feature>